<evidence type="ECO:0000313" key="2">
    <source>
        <dbReference type="EMBL" id="WNG47103.1"/>
    </source>
</evidence>
<proteinExistence type="predicted"/>
<feature type="signal peptide" evidence="1">
    <location>
        <begin position="1"/>
        <end position="20"/>
    </location>
</feature>
<name>A0ABY9WU19_9BACT</name>
<dbReference type="Proteomes" id="UP001611383">
    <property type="component" value="Chromosome"/>
</dbReference>
<feature type="chain" id="PRO_5045584506" description="Tetratricopeptide repeat protein" evidence="1">
    <location>
        <begin position="21"/>
        <end position="561"/>
    </location>
</feature>
<dbReference type="Pfam" id="PF14559">
    <property type="entry name" value="TPR_19"/>
    <property type="match status" value="1"/>
</dbReference>
<gene>
    <name evidence="2" type="ORF">F0U60_25480</name>
</gene>
<keyword evidence="3" id="KW-1185">Reference proteome</keyword>
<dbReference type="SUPFAM" id="SSF48452">
    <property type="entry name" value="TPR-like"/>
    <property type="match status" value="1"/>
</dbReference>
<accession>A0ABY9WU19</accession>
<evidence type="ECO:0008006" key="4">
    <source>
        <dbReference type="Google" id="ProtNLM"/>
    </source>
</evidence>
<reference evidence="2 3" key="1">
    <citation type="submission" date="2019-08" db="EMBL/GenBank/DDBJ databases">
        <title>Archangium and Cystobacter genomes.</title>
        <authorList>
            <person name="Chen I.-C.K."/>
            <person name="Wielgoss S."/>
        </authorList>
    </citation>
    <scope>NUCLEOTIDE SEQUENCE [LARGE SCALE GENOMIC DNA]</scope>
    <source>
        <strain evidence="2 3">Cbm 6</strain>
    </source>
</reference>
<dbReference type="InterPro" id="IPR011990">
    <property type="entry name" value="TPR-like_helical_dom_sf"/>
</dbReference>
<protein>
    <recommendedName>
        <fullName evidence="4">Tetratricopeptide repeat protein</fullName>
    </recommendedName>
</protein>
<organism evidence="2 3">
    <name type="scientific">Archangium minus</name>
    <dbReference type="NCBI Taxonomy" id="83450"/>
    <lineage>
        <taxon>Bacteria</taxon>
        <taxon>Pseudomonadati</taxon>
        <taxon>Myxococcota</taxon>
        <taxon>Myxococcia</taxon>
        <taxon>Myxococcales</taxon>
        <taxon>Cystobacterineae</taxon>
        <taxon>Archangiaceae</taxon>
        <taxon>Archangium</taxon>
    </lineage>
</organism>
<evidence type="ECO:0000313" key="3">
    <source>
        <dbReference type="Proteomes" id="UP001611383"/>
    </source>
</evidence>
<sequence length="561" mass="61483">MRFHSLFLLVLSLLGTAALAADTSDAGLPPPAKAECGPELGEAQRAVAEGRLDEALVLARKSAEGCPGARLLAARLLARQAQFDEASTFLERELLSPAPSPGAFELLVSLFPRLSPARQEQVVALGASREAPLHVGGLAQANLWLTDIVCRERRLDKLDTKDVRGSGLGSYGFECPPGVPRQVFFFMTEPRSPRRPASGKGAGLAVERVLPELGSRFGIHSTQELREAVEGPLSADRGSVWLLSWLKDYPSQLPLLTQMVRESPDDLDAVVNLSNIQILFGDLKGALRTLDAVPLDTVTLKDSRGNVMGTSALFSMRCRALLQQRKLKEAEAACRTALERGSKKNGPETLALVLYLRGQDAEALRFIRASLADTQKNPAGHFLHGLILRSLGKPEEAALAWKAAADYGLTPTVEAQRKRSRENWVRAMEAYQRKQTAEELAFCGHYYLDLEFPERAEVCFARAESLHPGPAAAERLIHQAESDPVAALRATDALLRKERNPALLYVMAFGLQRENQPALALRWLDESLRGDPSQPGARELLTRICKQLSQPDCLEQFRKGK</sequence>
<keyword evidence="1" id="KW-0732">Signal</keyword>
<dbReference type="Gene3D" id="1.25.40.10">
    <property type="entry name" value="Tetratricopeptide repeat domain"/>
    <property type="match status" value="2"/>
</dbReference>
<dbReference type="RefSeq" id="WP_395824320.1">
    <property type="nucleotide sequence ID" value="NZ_CP043494.1"/>
</dbReference>
<evidence type="ECO:0000256" key="1">
    <source>
        <dbReference type="SAM" id="SignalP"/>
    </source>
</evidence>
<dbReference type="EMBL" id="CP043494">
    <property type="protein sequence ID" value="WNG47103.1"/>
    <property type="molecule type" value="Genomic_DNA"/>
</dbReference>